<dbReference type="AlphaFoldDB" id="A0A285NVU4"/>
<evidence type="ECO:0000313" key="4">
    <source>
        <dbReference type="EMBL" id="SNZ13585.1"/>
    </source>
</evidence>
<gene>
    <name evidence="4" type="ORF">SAMN06265353_0799</name>
</gene>
<dbReference type="GO" id="GO:0005829">
    <property type="term" value="C:cytosol"/>
    <property type="evidence" value="ECO:0007669"/>
    <property type="project" value="TreeGrafter"/>
</dbReference>
<dbReference type="CDD" id="cd16341">
    <property type="entry name" value="FdhE"/>
    <property type="match status" value="1"/>
</dbReference>
<dbReference type="GO" id="GO:0008199">
    <property type="term" value="F:ferric iron binding"/>
    <property type="evidence" value="ECO:0007669"/>
    <property type="project" value="TreeGrafter"/>
</dbReference>
<evidence type="ECO:0000313" key="5">
    <source>
        <dbReference type="Proteomes" id="UP000218627"/>
    </source>
</evidence>
<dbReference type="RefSeq" id="WP_245810084.1">
    <property type="nucleotide sequence ID" value="NZ_OBEN01000003.1"/>
</dbReference>
<sequence length="252" mass="30083">MLFKLREREYYLERLVMLKDKHAEVAHILDFLYQVELFKKDLYTQIKDSDWKRHIKKIYHLFEVCEAHGSPSIKEVLRELKKLSKEDLIKKMEKFLREKTACDEERFIFISFLNPFFSKLSESTDIKKDQWLKNTCPVCGFKPSVSYISDAEEVEGGRYLSCVLCNTEWLYNRTKCVRCGNDEDDSLEYYYDERERYALLQVCKKCNTYIKIIDMRIDGLAVPQFDDIATLYLDLWAKEKGFIKFEKSIIGL</sequence>
<keyword evidence="1" id="KW-0963">Cytoplasm</keyword>
<dbReference type="InterPro" id="IPR056797">
    <property type="entry name" value="FdhE_central"/>
</dbReference>
<dbReference type="SUPFAM" id="SSF144020">
    <property type="entry name" value="FdhE-like"/>
    <property type="match status" value="1"/>
</dbReference>
<reference evidence="5" key="1">
    <citation type="submission" date="2017-09" db="EMBL/GenBank/DDBJ databases">
        <authorList>
            <person name="Varghese N."/>
            <person name="Submissions S."/>
        </authorList>
    </citation>
    <scope>NUCLEOTIDE SEQUENCE [LARGE SCALE GENOMIC DNA]</scope>
    <source>
        <strain evidence="5">DSM 2913</strain>
    </source>
</reference>
<dbReference type="PANTHER" id="PTHR37689">
    <property type="entry name" value="PROTEIN FDHE"/>
    <property type="match status" value="1"/>
</dbReference>
<dbReference type="GO" id="GO:0051604">
    <property type="term" value="P:protein maturation"/>
    <property type="evidence" value="ECO:0007669"/>
    <property type="project" value="TreeGrafter"/>
</dbReference>
<dbReference type="PANTHER" id="PTHR37689:SF1">
    <property type="entry name" value="PROTEIN FDHE"/>
    <property type="match status" value="1"/>
</dbReference>
<protein>
    <submittedName>
        <fullName evidence="4">Tat proofreading chaperone FdhE</fullName>
    </submittedName>
</protein>
<dbReference type="Pfam" id="PF24859">
    <property type="entry name" value="FdhE_central"/>
    <property type="match status" value="1"/>
</dbReference>
<dbReference type="Proteomes" id="UP000218627">
    <property type="component" value="Unassembled WGS sequence"/>
</dbReference>
<organism evidence="4 5">
    <name type="scientific">Hydrogenobacter hydrogenophilus</name>
    <dbReference type="NCBI Taxonomy" id="35835"/>
    <lineage>
        <taxon>Bacteria</taxon>
        <taxon>Pseudomonadati</taxon>
        <taxon>Aquificota</taxon>
        <taxon>Aquificia</taxon>
        <taxon>Aquificales</taxon>
        <taxon>Aquificaceae</taxon>
        <taxon>Hydrogenobacter</taxon>
    </lineage>
</organism>
<dbReference type="EMBL" id="OBEN01000003">
    <property type="protein sequence ID" value="SNZ13585.1"/>
    <property type="molecule type" value="Genomic_DNA"/>
</dbReference>
<dbReference type="InterPro" id="IPR056796">
    <property type="entry name" value="FdhE_C"/>
</dbReference>
<proteinExistence type="predicted"/>
<keyword evidence="5" id="KW-1185">Reference proteome</keyword>
<dbReference type="Pfam" id="PF24860">
    <property type="entry name" value="FdhE_C"/>
    <property type="match status" value="1"/>
</dbReference>
<dbReference type="InterPro" id="IPR006452">
    <property type="entry name" value="Formate_DH_accessory"/>
</dbReference>
<evidence type="ECO:0000256" key="1">
    <source>
        <dbReference type="ARBA" id="ARBA00022490"/>
    </source>
</evidence>
<evidence type="ECO:0000259" key="3">
    <source>
        <dbReference type="Pfam" id="PF24860"/>
    </source>
</evidence>
<dbReference type="InterPro" id="IPR024064">
    <property type="entry name" value="FdhE-like_sf"/>
</dbReference>
<feature type="domain" description="FdhE C-terminal" evidence="3">
    <location>
        <begin position="175"/>
        <end position="244"/>
    </location>
</feature>
<dbReference type="Gene3D" id="3.90.1670.10">
    <property type="entry name" value="FdhE-like domain"/>
    <property type="match status" value="1"/>
</dbReference>
<name>A0A285NVU4_9AQUI</name>
<feature type="domain" description="FdhE central" evidence="2">
    <location>
        <begin position="135"/>
        <end position="173"/>
    </location>
</feature>
<accession>A0A285NVU4</accession>
<evidence type="ECO:0000259" key="2">
    <source>
        <dbReference type="Pfam" id="PF24859"/>
    </source>
</evidence>